<comment type="function">
    <text evidence="7">Catalyzes the tRNA-independent activation of glutamate in presence of ATP and the subsequent transfer of glutamate onto a tRNA(Asp). Glutamate is transferred on the 2-amino-5-(4,5-dihydroxy-2-cyclopenten-1-yl) moiety of the queuosine in the wobble position of the QUC anticodon.</text>
</comment>
<dbReference type="NCBIfam" id="TIGR03838">
    <property type="entry name" value="queuosine_YadB"/>
    <property type="match status" value="1"/>
</dbReference>
<dbReference type="InterPro" id="IPR000924">
    <property type="entry name" value="Glu/Gln-tRNA-synth"/>
</dbReference>
<keyword evidence="8" id="KW-0648">Protein biosynthesis</keyword>
<evidence type="ECO:0000256" key="8">
    <source>
        <dbReference type="RuleBase" id="RU363037"/>
    </source>
</evidence>
<feature type="binding site" evidence="7">
    <location>
        <position position="269"/>
    </location>
    <ligand>
        <name>ATP</name>
        <dbReference type="ChEBI" id="CHEBI:30616"/>
    </ligand>
</feature>
<feature type="binding site" evidence="7">
    <location>
        <position position="148"/>
    </location>
    <ligand>
        <name>Zn(2+)</name>
        <dbReference type="ChEBI" id="CHEBI:29105"/>
    </ligand>
</feature>
<name>A0ABU5SWK9_9CYAN</name>
<dbReference type="Gene3D" id="3.40.50.620">
    <property type="entry name" value="HUPs"/>
    <property type="match status" value="1"/>
</dbReference>
<dbReference type="NCBIfam" id="NF004314">
    <property type="entry name" value="PRK05710.1-3"/>
    <property type="match status" value="1"/>
</dbReference>
<evidence type="ECO:0000313" key="11">
    <source>
        <dbReference type="Proteomes" id="UP001302329"/>
    </source>
</evidence>
<comment type="cofactor">
    <cofactor evidence="7">
        <name>Zn(2+)</name>
        <dbReference type="ChEBI" id="CHEBI:29105"/>
    </cofactor>
    <text evidence="7">Binds 1 zinc ion per subunit.</text>
</comment>
<feature type="binding site" evidence="7">
    <location>
        <position position="128"/>
    </location>
    <ligand>
        <name>Zn(2+)</name>
        <dbReference type="ChEBI" id="CHEBI:29105"/>
    </ligand>
</feature>
<dbReference type="PANTHER" id="PTHR43311:SF1">
    <property type="entry name" value="GLUTAMYL-Q TRNA(ASP) SYNTHETASE"/>
    <property type="match status" value="1"/>
</dbReference>
<keyword evidence="6 7" id="KW-0030">Aminoacyl-tRNA synthetase</keyword>
<feature type="short sequence motif" description="'HIGH' region" evidence="7">
    <location>
        <begin position="39"/>
        <end position="49"/>
    </location>
</feature>
<dbReference type="InterPro" id="IPR049940">
    <property type="entry name" value="GluQ/Sye"/>
</dbReference>
<dbReference type="PRINTS" id="PR00987">
    <property type="entry name" value="TRNASYNTHGLU"/>
</dbReference>
<evidence type="ECO:0000256" key="2">
    <source>
        <dbReference type="ARBA" id="ARBA00022723"/>
    </source>
</evidence>
<feature type="short sequence motif" description="'KMSKS' region" evidence="7">
    <location>
        <begin position="266"/>
        <end position="270"/>
    </location>
</feature>
<feature type="binding site" evidence="7">
    <location>
        <position position="152"/>
    </location>
    <ligand>
        <name>Zn(2+)</name>
        <dbReference type="ChEBI" id="CHEBI:29105"/>
    </ligand>
</feature>
<evidence type="ECO:0000256" key="1">
    <source>
        <dbReference type="ARBA" id="ARBA00022598"/>
    </source>
</evidence>
<comment type="caution">
    <text evidence="10">The sequence shown here is derived from an EMBL/GenBank/DDBJ whole genome shotgun (WGS) entry which is preliminary data.</text>
</comment>
<dbReference type="SUPFAM" id="SSF52374">
    <property type="entry name" value="Nucleotidylyl transferase"/>
    <property type="match status" value="1"/>
</dbReference>
<proteinExistence type="inferred from homology"/>
<dbReference type="EMBL" id="JAYGHY010000030">
    <property type="protein sequence ID" value="MEA5442911.1"/>
    <property type="molecule type" value="Genomic_DNA"/>
</dbReference>
<feature type="binding site" evidence="7">
    <location>
        <position position="228"/>
    </location>
    <ligand>
        <name>L-glutamate</name>
        <dbReference type="ChEBI" id="CHEBI:29985"/>
    </ligand>
</feature>
<evidence type="ECO:0000256" key="4">
    <source>
        <dbReference type="ARBA" id="ARBA00022833"/>
    </source>
</evidence>
<dbReference type="Pfam" id="PF00749">
    <property type="entry name" value="tRNA-synt_1c"/>
    <property type="match status" value="2"/>
</dbReference>
<sequence>MPVAAGAPAPALRLPHHLQAQLAQGVGRRCQAYRTRFAPSPTGPLHRGNLRTALLSWLEARLRGGEWLLRIDDLDTPRNRLGAEAAILDDLRWLGLDWDGPVVRQSAHRGVYATVLSALRRAGHLYPCRCSRRLLADVSAPHGALAVYPGYCRDRAPLWGPQDGRLPSWRLRLQPGVLGWQERGCPCGRQDGPTAVGDVVLRRADGVVAYHLATAVDELLMGISEVVRGDDLWPSTGAQVAVMAALGFPAPAYAHVPLWRDPRGERLSKREGAEGLAGLRSLGLDAPAVIGCLAASLELVPAGSRLSARELVASLSLQALDTCMHPKRAEGEKV</sequence>
<keyword evidence="4 7" id="KW-0862">Zinc</keyword>
<keyword evidence="11" id="KW-1185">Reference proteome</keyword>
<dbReference type="GO" id="GO:0016874">
    <property type="term" value="F:ligase activity"/>
    <property type="evidence" value="ECO:0007669"/>
    <property type="project" value="UniProtKB-KW"/>
</dbReference>
<reference evidence="10 11" key="1">
    <citation type="submission" date="2023-12" db="EMBL/GenBank/DDBJ databases">
        <title>Baltic Sea Cyanobacteria.</title>
        <authorList>
            <person name="Delbaje E."/>
            <person name="Fewer D.P."/>
            <person name="Shishido T.K."/>
        </authorList>
    </citation>
    <scope>NUCLEOTIDE SEQUENCE [LARGE SCALE GENOMIC DNA]</scope>
    <source>
        <strain evidence="10 11">UHCC 0281</strain>
    </source>
</reference>
<dbReference type="EC" id="6.1.1.-" evidence="7"/>
<dbReference type="InterPro" id="IPR020058">
    <property type="entry name" value="Glu/Gln-tRNA-synth_Ib_cat-dom"/>
</dbReference>
<protein>
    <recommendedName>
        <fullName evidence="7">Glutamyl-Q tRNA(Asp) synthetase</fullName>
        <shortName evidence="7">Glu-Q-RSs</shortName>
        <ecNumber evidence="7">6.1.1.-</ecNumber>
    </recommendedName>
</protein>
<keyword evidence="1 7" id="KW-0436">Ligase</keyword>
<gene>
    <name evidence="10" type="primary">gluQRS</name>
    <name evidence="7" type="synonym">gluQ</name>
    <name evidence="10" type="ORF">VB739_10150</name>
</gene>
<feature type="binding site" evidence="7">
    <location>
        <position position="210"/>
    </location>
    <ligand>
        <name>L-glutamate</name>
        <dbReference type="ChEBI" id="CHEBI:29985"/>
    </ligand>
</feature>
<dbReference type="Proteomes" id="UP001302329">
    <property type="component" value="Unassembled WGS sequence"/>
</dbReference>
<feature type="binding site" evidence="7">
    <location>
        <position position="130"/>
    </location>
    <ligand>
        <name>Zn(2+)</name>
        <dbReference type="ChEBI" id="CHEBI:29105"/>
    </ligand>
</feature>
<feature type="binding site" evidence="7">
    <location>
        <begin position="36"/>
        <end position="40"/>
    </location>
    <ligand>
        <name>L-glutamate</name>
        <dbReference type="ChEBI" id="CHEBI:29985"/>
    </ligand>
</feature>
<feature type="domain" description="Glutamyl/glutaminyl-tRNA synthetase class Ib catalytic" evidence="9">
    <location>
        <begin position="34"/>
        <end position="132"/>
    </location>
</feature>
<dbReference type="NCBIfam" id="NF004315">
    <property type="entry name" value="PRK05710.1-4"/>
    <property type="match status" value="1"/>
</dbReference>
<dbReference type="PANTHER" id="PTHR43311">
    <property type="entry name" value="GLUTAMATE--TRNA LIGASE"/>
    <property type="match status" value="1"/>
</dbReference>
<keyword evidence="2 7" id="KW-0479">Metal-binding</keyword>
<dbReference type="InterPro" id="IPR014729">
    <property type="entry name" value="Rossmann-like_a/b/a_fold"/>
</dbReference>
<dbReference type="InterPro" id="IPR022380">
    <property type="entry name" value="Glu-Q_tRNA(Asp)_Synthase"/>
</dbReference>
<keyword evidence="5 7" id="KW-0067">ATP-binding</keyword>
<feature type="domain" description="Glutamyl/glutaminyl-tRNA synthetase class Ib catalytic" evidence="9">
    <location>
        <begin position="194"/>
        <end position="273"/>
    </location>
</feature>
<evidence type="ECO:0000259" key="9">
    <source>
        <dbReference type="Pfam" id="PF00749"/>
    </source>
</evidence>
<evidence type="ECO:0000256" key="5">
    <source>
        <dbReference type="ARBA" id="ARBA00022840"/>
    </source>
</evidence>
<comment type="similarity">
    <text evidence="7">Belongs to the class-I aminoacyl-tRNA synthetase family. GluQ subfamily.</text>
</comment>
<organism evidence="10 11">
    <name type="scientific">Cyanobium gracile UHCC 0281</name>
    <dbReference type="NCBI Taxonomy" id="3110309"/>
    <lineage>
        <taxon>Bacteria</taxon>
        <taxon>Bacillati</taxon>
        <taxon>Cyanobacteriota</taxon>
        <taxon>Cyanophyceae</taxon>
        <taxon>Synechococcales</taxon>
        <taxon>Prochlorococcaceae</taxon>
        <taxon>Cyanobium</taxon>
    </lineage>
</organism>
<evidence type="ECO:0000256" key="7">
    <source>
        <dbReference type="HAMAP-Rule" id="MF_01428"/>
    </source>
</evidence>
<evidence type="ECO:0000256" key="3">
    <source>
        <dbReference type="ARBA" id="ARBA00022741"/>
    </source>
</evidence>
<feature type="binding site" evidence="7">
    <location>
        <position position="72"/>
    </location>
    <ligand>
        <name>L-glutamate</name>
        <dbReference type="ChEBI" id="CHEBI:29985"/>
    </ligand>
</feature>
<dbReference type="HAMAP" id="MF_01428">
    <property type="entry name" value="Glu_Q_tRNA_synth"/>
    <property type="match status" value="1"/>
</dbReference>
<accession>A0ABU5SWK9</accession>
<evidence type="ECO:0000256" key="6">
    <source>
        <dbReference type="ARBA" id="ARBA00023146"/>
    </source>
</evidence>
<evidence type="ECO:0000313" key="10">
    <source>
        <dbReference type="EMBL" id="MEA5442911.1"/>
    </source>
</evidence>
<keyword evidence="3 7" id="KW-0547">Nucleotide-binding</keyword>